<sequence>MTFDGTVEAVNRTMAAFDLALGTGALVAPDATLRALGHAEPSPDARALFRRCGPIWLTFAAAHAVAAARGAPRDWWALAWLRATEIATDVVWASASPSIARRGARAVLWGAGAGNLAMALAFGRRGRR</sequence>
<dbReference type="EMBL" id="CP087164">
    <property type="protein sequence ID" value="UGS36644.1"/>
    <property type="molecule type" value="Genomic_DNA"/>
</dbReference>
<keyword evidence="2" id="KW-1185">Reference proteome</keyword>
<evidence type="ECO:0000313" key="1">
    <source>
        <dbReference type="EMBL" id="UGS36644.1"/>
    </source>
</evidence>
<evidence type="ECO:0000313" key="2">
    <source>
        <dbReference type="Proteomes" id="UP001162834"/>
    </source>
</evidence>
<reference evidence="1" key="1">
    <citation type="journal article" date="2022" name="Int. J. Syst. Evol. Microbiol.">
        <title>Pseudomonas aegrilactucae sp. nov. and Pseudomonas morbosilactucae sp. nov., pathogens causing bacterial rot of lettuce in Japan.</title>
        <authorList>
            <person name="Sawada H."/>
            <person name="Fujikawa T."/>
            <person name="Satou M."/>
        </authorList>
    </citation>
    <scope>NUCLEOTIDE SEQUENCE</scope>
    <source>
        <strain evidence="1">0166_1</strain>
    </source>
</reference>
<gene>
    <name evidence="1" type="ORF">DSM104329_03052</name>
</gene>
<dbReference type="AlphaFoldDB" id="A0A9E7C1F9"/>
<dbReference type="KEGG" id="sbae:DSM104329_03052"/>
<accession>A0A9E7C1F9</accession>
<name>A0A9E7C1F9_9ACTN</name>
<proteinExistence type="predicted"/>
<protein>
    <submittedName>
        <fullName evidence="1">Uncharacterized protein</fullName>
    </submittedName>
</protein>
<dbReference type="Proteomes" id="UP001162834">
    <property type="component" value="Chromosome"/>
</dbReference>
<organism evidence="1 2">
    <name type="scientific">Capillimicrobium parvum</name>
    <dbReference type="NCBI Taxonomy" id="2884022"/>
    <lineage>
        <taxon>Bacteria</taxon>
        <taxon>Bacillati</taxon>
        <taxon>Actinomycetota</taxon>
        <taxon>Thermoleophilia</taxon>
        <taxon>Solirubrobacterales</taxon>
        <taxon>Capillimicrobiaceae</taxon>
        <taxon>Capillimicrobium</taxon>
    </lineage>
</organism>
<dbReference type="RefSeq" id="WP_259310712.1">
    <property type="nucleotide sequence ID" value="NZ_CP087164.1"/>
</dbReference>